<keyword evidence="1" id="KW-0732">Signal</keyword>
<feature type="signal peptide" evidence="1">
    <location>
        <begin position="1"/>
        <end position="20"/>
    </location>
</feature>
<name>A0AAQ3LXV2_9PEZI</name>
<dbReference type="AlphaFoldDB" id="A0AAQ3LXV2"/>
<protein>
    <submittedName>
        <fullName evidence="2">Uncharacterized protein</fullName>
    </submittedName>
</protein>
<evidence type="ECO:0000313" key="3">
    <source>
        <dbReference type="Proteomes" id="UP001303373"/>
    </source>
</evidence>
<evidence type="ECO:0000256" key="1">
    <source>
        <dbReference type="SAM" id="SignalP"/>
    </source>
</evidence>
<dbReference type="EMBL" id="CP138580">
    <property type="protein sequence ID" value="WPG97948.1"/>
    <property type="molecule type" value="Genomic_DNA"/>
</dbReference>
<reference evidence="2 3" key="1">
    <citation type="submission" date="2023-11" db="EMBL/GenBank/DDBJ databases">
        <title>An acidophilic fungus is an integral part of prey digestion in a carnivorous sundew plant.</title>
        <authorList>
            <person name="Tsai I.J."/>
        </authorList>
    </citation>
    <scope>NUCLEOTIDE SEQUENCE [LARGE SCALE GENOMIC DNA]</scope>
    <source>
        <strain evidence="2">169a</strain>
    </source>
</reference>
<feature type="chain" id="PRO_5043030310" evidence="1">
    <location>
        <begin position="21"/>
        <end position="120"/>
    </location>
</feature>
<proteinExistence type="predicted"/>
<dbReference type="Proteomes" id="UP001303373">
    <property type="component" value="Chromosome 1"/>
</dbReference>
<organism evidence="2 3">
    <name type="scientific">Acrodontium crateriforme</name>
    <dbReference type="NCBI Taxonomy" id="150365"/>
    <lineage>
        <taxon>Eukaryota</taxon>
        <taxon>Fungi</taxon>
        <taxon>Dikarya</taxon>
        <taxon>Ascomycota</taxon>
        <taxon>Pezizomycotina</taxon>
        <taxon>Dothideomycetes</taxon>
        <taxon>Dothideomycetidae</taxon>
        <taxon>Mycosphaerellales</taxon>
        <taxon>Teratosphaeriaceae</taxon>
        <taxon>Acrodontium</taxon>
    </lineage>
</organism>
<accession>A0AAQ3LXV2</accession>
<sequence length="120" mass="12728">MLSLSKLIIFTTALASYASATTYAQFCNNGDCTEGCGISVSVDNPGCLNENGRVAIKFHDTNLGAINLVTSPGPDCPCQNYCYSNIVEPIKGGTEGCFPLTGPDAQSFRFQTEVCPENNC</sequence>
<evidence type="ECO:0000313" key="2">
    <source>
        <dbReference type="EMBL" id="WPG97948.1"/>
    </source>
</evidence>
<keyword evidence="3" id="KW-1185">Reference proteome</keyword>
<gene>
    <name evidence="2" type="ORF">R9X50_00073100</name>
</gene>